<sequence length="281" mass="31440">MVAFATELGFLKKDEMSMAMAIKSRVWILGLSFPTCQQSSIRHSSSSNVDFESVSESERDECQRVPTLLRQGRGHLHLWPICWLVTPTKHAAGGIYPTGVDLLPPSNPGFQVSQRSGWGRGEPLGPYFARMQDVAHEEQQPVAGPSNLGKRKVIPDTRTAETEIEGYNDIVEVKKEQVIDLTVFEGEMSRAYTPNPYPCQERCLTPFQDSARKREESASNDHLWTPRSGESTIAKFVGSGPSTPLSRLLRRHDSGRVLTERHGYWIAVIMNEFGDTAIRLP</sequence>
<evidence type="ECO:0000313" key="1">
    <source>
        <dbReference type="EMBL" id="KAF9649930.1"/>
    </source>
</evidence>
<keyword evidence="2" id="KW-1185">Reference proteome</keyword>
<protein>
    <submittedName>
        <fullName evidence="1">Uncharacterized protein</fullName>
    </submittedName>
</protein>
<reference evidence="1" key="2">
    <citation type="journal article" date="2020" name="Nat. Commun.">
        <title>Large-scale genome sequencing of mycorrhizal fungi provides insights into the early evolution of symbiotic traits.</title>
        <authorList>
            <person name="Miyauchi S."/>
            <person name="Kiss E."/>
            <person name="Kuo A."/>
            <person name="Drula E."/>
            <person name="Kohler A."/>
            <person name="Sanchez-Garcia M."/>
            <person name="Morin E."/>
            <person name="Andreopoulos B."/>
            <person name="Barry K.W."/>
            <person name="Bonito G."/>
            <person name="Buee M."/>
            <person name="Carver A."/>
            <person name="Chen C."/>
            <person name="Cichocki N."/>
            <person name="Clum A."/>
            <person name="Culley D."/>
            <person name="Crous P.W."/>
            <person name="Fauchery L."/>
            <person name="Girlanda M."/>
            <person name="Hayes R.D."/>
            <person name="Keri Z."/>
            <person name="LaButti K."/>
            <person name="Lipzen A."/>
            <person name="Lombard V."/>
            <person name="Magnuson J."/>
            <person name="Maillard F."/>
            <person name="Murat C."/>
            <person name="Nolan M."/>
            <person name="Ohm R.A."/>
            <person name="Pangilinan J."/>
            <person name="Pereira M.F."/>
            <person name="Perotto S."/>
            <person name="Peter M."/>
            <person name="Pfister S."/>
            <person name="Riley R."/>
            <person name="Sitrit Y."/>
            <person name="Stielow J.B."/>
            <person name="Szollosi G."/>
            <person name="Zifcakova L."/>
            <person name="Stursova M."/>
            <person name="Spatafora J.W."/>
            <person name="Tedersoo L."/>
            <person name="Vaario L.M."/>
            <person name="Yamada A."/>
            <person name="Yan M."/>
            <person name="Wang P."/>
            <person name="Xu J."/>
            <person name="Bruns T."/>
            <person name="Baldrian P."/>
            <person name="Vilgalys R."/>
            <person name="Dunand C."/>
            <person name="Henrissat B."/>
            <person name="Grigoriev I.V."/>
            <person name="Hibbett D."/>
            <person name="Nagy L.G."/>
            <person name="Martin F.M."/>
        </authorList>
    </citation>
    <scope>NUCLEOTIDE SEQUENCE</scope>
    <source>
        <strain evidence="1">P2</strain>
    </source>
</reference>
<evidence type="ECO:0000313" key="2">
    <source>
        <dbReference type="Proteomes" id="UP000886501"/>
    </source>
</evidence>
<reference evidence="1" key="1">
    <citation type="submission" date="2019-10" db="EMBL/GenBank/DDBJ databases">
        <authorList>
            <consortium name="DOE Joint Genome Institute"/>
            <person name="Kuo A."/>
            <person name="Miyauchi S."/>
            <person name="Kiss E."/>
            <person name="Drula E."/>
            <person name="Kohler A."/>
            <person name="Sanchez-Garcia M."/>
            <person name="Andreopoulos B."/>
            <person name="Barry K.W."/>
            <person name="Bonito G."/>
            <person name="Buee M."/>
            <person name="Carver A."/>
            <person name="Chen C."/>
            <person name="Cichocki N."/>
            <person name="Clum A."/>
            <person name="Culley D."/>
            <person name="Crous P.W."/>
            <person name="Fauchery L."/>
            <person name="Girlanda M."/>
            <person name="Hayes R."/>
            <person name="Keri Z."/>
            <person name="Labutti K."/>
            <person name="Lipzen A."/>
            <person name="Lombard V."/>
            <person name="Magnuson J."/>
            <person name="Maillard F."/>
            <person name="Morin E."/>
            <person name="Murat C."/>
            <person name="Nolan M."/>
            <person name="Ohm R."/>
            <person name="Pangilinan J."/>
            <person name="Pereira M."/>
            <person name="Perotto S."/>
            <person name="Peter M."/>
            <person name="Riley R."/>
            <person name="Sitrit Y."/>
            <person name="Stielow B."/>
            <person name="Szollosi G."/>
            <person name="Zifcakova L."/>
            <person name="Stursova M."/>
            <person name="Spatafora J.W."/>
            <person name="Tedersoo L."/>
            <person name="Vaario L.-M."/>
            <person name="Yamada A."/>
            <person name="Yan M."/>
            <person name="Wang P."/>
            <person name="Xu J."/>
            <person name="Bruns T."/>
            <person name="Baldrian P."/>
            <person name="Vilgalys R."/>
            <person name="Henrissat B."/>
            <person name="Grigoriev I.V."/>
            <person name="Hibbett D."/>
            <person name="Nagy L.G."/>
            <person name="Martin F.M."/>
        </authorList>
    </citation>
    <scope>NUCLEOTIDE SEQUENCE</scope>
    <source>
        <strain evidence="1">P2</strain>
    </source>
</reference>
<organism evidence="1 2">
    <name type="scientific">Thelephora ganbajun</name>
    <name type="common">Ganba fungus</name>
    <dbReference type="NCBI Taxonomy" id="370292"/>
    <lineage>
        <taxon>Eukaryota</taxon>
        <taxon>Fungi</taxon>
        <taxon>Dikarya</taxon>
        <taxon>Basidiomycota</taxon>
        <taxon>Agaricomycotina</taxon>
        <taxon>Agaricomycetes</taxon>
        <taxon>Thelephorales</taxon>
        <taxon>Thelephoraceae</taxon>
        <taxon>Thelephora</taxon>
    </lineage>
</organism>
<gene>
    <name evidence="1" type="ORF">BDM02DRAFT_3227585</name>
</gene>
<comment type="caution">
    <text evidence="1">The sequence shown here is derived from an EMBL/GenBank/DDBJ whole genome shotgun (WGS) entry which is preliminary data.</text>
</comment>
<name>A0ACB6ZJG8_THEGA</name>
<dbReference type="EMBL" id="MU117991">
    <property type="protein sequence ID" value="KAF9649930.1"/>
    <property type="molecule type" value="Genomic_DNA"/>
</dbReference>
<proteinExistence type="predicted"/>
<accession>A0ACB6ZJG8</accession>
<dbReference type="Proteomes" id="UP000886501">
    <property type="component" value="Unassembled WGS sequence"/>
</dbReference>